<reference evidence="1" key="1">
    <citation type="journal article" date="2013" name="Genetics">
        <title>The draft genome and transcriptome of Panagrellus redivivus are shaped by the harsh demands of a free-living lifestyle.</title>
        <authorList>
            <person name="Srinivasan J."/>
            <person name="Dillman A.R."/>
            <person name="Macchietto M.G."/>
            <person name="Heikkinen L."/>
            <person name="Lakso M."/>
            <person name="Fracchia K.M."/>
            <person name="Antoshechkin I."/>
            <person name="Mortazavi A."/>
            <person name="Wong G."/>
            <person name="Sternberg P.W."/>
        </authorList>
    </citation>
    <scope>NUCLEOTIDE SEQUENCE [LARGE SCALE GENOMIC DNA]</scope>
    <source>
        <strain evidence="1">MT8872</strain>
    </source>
</reference>
<name>A0A7E4W675_PANRE</name>
<dbReference type="WBParaSite" id="Pan_g7848.t1">
    <property type="protein sequence ID" value="Pan_g7848.t1"/>
    <property type="gene ID" value="Pan_g7848"/>
</dbReference>
<organism evidence="1 2">
    <name type="scientific">Panagrellus redivivus</name>
    <name type="common">Microworm</name>
    <dbReference type="NCBI Taxonomy" id="6233"/>
    <lineage>
        <taxon>Eukaryota</taxon>
        <taxon>Metazoa</taxon>
        <taxon>Ecdysozoa</taxon>
        <taxon>Nematoda</taxon>
        <taxon>Chromadorea</taxon>
        <taxon>Rhabditida</taxon>
        <taxon>Tylenchina</taxon>
        <taxon>Panagrolaimomorpha</taxon>
        <taxon>Panagrolaimoidea</taxon>
        <taxon>Panagrolaimidae</taxon>
        <taxon>Panagrellus</taxon>
    </lineage>
</organism>
<reference evidence="2" key="2">
    <citation type="submission" date="2020-10" db="UniProtKB">
        <authorList>
            <consortium name="WormBaseParasite"/>
        </authorList>
    </citation>
    <scope>IDENTIFICATION</scope>
</reference>
<dbReference type="Proteomes" id="UP000492821">
    <property type="component" value="Unassembled WGS sequence"/>
</dbReference>
<accession>A0A7E4W675</accession>
<dbReference type="AlphaFoldDB" id="A0A7E4W675"/>
<evidence type="ECO:0000313" key="2">
    <source>
        <dbReference type="WBParaSite" id="Pan_g7848.t1"/>
    </source>
</evidence>
<evidence type="ECO:0000313" key="1">
    <source>
        <dbReference type="Proteomes" id="UP000492821"/>
    </source>
</evidence>
<proteinExistence type="predicted"/>
<protein>
    <submittedName>
        <fullName evidence="2">Histidine kinase</fullName>
    </submittedName>
</protein>
<sequence length="158" mass="17686">MVAIIANIPETLVIRTRDQELVEVNSAFIRESDFLKNELRSNPNPGEIIASVRSDLLKNAITVIGMCDTSAPYVLARSDDDLRAYMRTIPHITEFIQSMSLFDWLGLHNVSSKLQMDRLRDLFDGSLLVHPNVEQIRAIVLGMQPLLMPARGRAAEAA</sequence>
<keyword evidence="1" id="KW-1185">Reference proteome</keyword>